<name>A0A6A6ZZ80_9PLEO</name>
<evidence type="ECO:0000313" key="1">
    <source>
        <dbReference type="EMBL" id="KAF2826372.1"/>
    </source>
</evidence>
<dbReference type="PANTHER" id="PTHR42085:SF1">
    <property type="entry name" value="F-BOX DOMAIN-CONTAINING PROTEIN"/>
    <property type="match status" value="1"/>
</dbReference>
<gene>
    <name evidence="1" type="ORF">CC86DRAFT_28531</name>
</gene>
<dbReference type="AlphaFoldDB" id="A0A6A6ZZ80"/>
<dbReference type="PANTHER" id="PTHR42085">
    <property type="entry name" value="F-BOX DOMAIN-CONTAINING PROTEIN"/>
    <property type="match status" value="1"/>
</dbReference>
<dbReference type="Proteomes" id="UP000799424">
    <property type="component" value="Unassembled WGS sequence"/>
</dbReference>
<reference evidence="1" key="1">
    <citation type="journal article" date="2020" name="Stud. Mycol.">
        <title>101 Dothideomycetes genomes: a test case for predicting lifestyles and emergence of pathogens.</title>
        <authorList>
            <person name="Haridas S."/>
            <person name="Albert R."/>
            <person name="Binder M."/>
            <person name="Bloem J."/>
            <person name="Labutti K."/>
            <person name="Salamov A."/>
            <person name="Andreopoulos B."/>
            <person name="Baker S."/>
            <person name="Barry K."/>
            <person name="Bills G."/>
            <person name="Bluhm B."/>
            <person name="Cannon C."/>
            <person name="Castanera R."/>
            <person name="Culley D."/>
            <person name="Daum C."/>
            <person name="Ezra D."/>
            <person name="Gonzalez J."/>
            <person name="Henrissat B."/>
            <person name="Kuo A."/>
            <person name="Liang C."/>
            <person name="Lipzen A."/>
            <person name="Lutzoni F."/>
            <person name="Magnuson J."/>
            <person name="Mondo S."/>
            <person name="Nolan M."/>
            <person name="Ohm R."/>
            <person name="Pangilinan J."/>
            <person name="Park H.-J."/>
            <person name="Ramirez L."/>
            <person name="Alfaro M."/>
            <person name="Sun H."/>
            <person name="Tritt A."/>
            <person name="Yoshinaga Y."/>
            <person name="Zwiers L.-H."/>
            <person name="Turgeon B."/>
            <person name="Goodwin S."/>
            <person name="Spatafora J."/>
            <person name="Crous P."/>
            <person name="Grigoriev I."/>
        </authorList>
    </citation>
    <scope>NUCLEOTIDE SEQUENCE</scope>
    <source>
        <strain evidence="1">CBS 113818</strain>
    </source>
</reference>
<organism evidence="1 2">
    <name type="scientific">Ophiobolus disseminans</name>
    <dbReference type="NCBI Taxonomy" id="1469910"/>
    <lineage>
        <taxon>Eukaryota</taxon>
        <taxon>Fungi</taxon>
        <taxon>Dikarya</taxon>
        <taxon>Ascomycota</taxon>
        <taxon>Pezizomycotina</taxon>
        <taxon>Dothideomycetes</taxon>
        <taxon>Pleosporomycetidae</taxon>
        <taxon>Pleosporales</taxon>
        <taxon>Pleosporineae</taxon>
        <taxon>Phaeosphaeriaceae</taxon>
        <taxon>Ophiobolus</taxon>
    </lineage>
</organism>
<protein>
    <submittedName>
        <fullName evidence="1">Uncharacterized protein</fullName>
    </submittedName>
</protein>
<dbReference type="OrthoDB" id="3690469at2759"/>
<dbReference type="InterPro" id="IPR038883">
    <property type="entry name" value="AN11006-like"/>
</dbReference>
<dbReference type="EMBL" id="MU006226">
    <property type="protein sequence ID" value="KAF2826372.1"/>
    <property type="molecule type" value="Genomic_DNA"/>
</dbReference>
<sequence length="225" mass="25397">MSVPADPTAPSFLTISPEIRNVIYDVLFYKPKGIRIAPSSAYTPDNIFEDKVLLGYLSKCLPILSTCRQIYHEAASTFLSNNTWIISRYTGRDPVGKVDDGTVKQCNGAARWLYGLGTSAIMVKKIVIDFDKTCRRWCSEHGAHLSGLLNELNGVEGAIRMQFFLLEIWQRPYLEVEFVHPKTQAHYDFHPMGKFDSGLWETGVQTQVLTTALKTILRDPLRIIA</sequence>
<accession>A0A6A6ZZ80</accession>
<evidence type="ECO:0000313" key="2">
    <source>
        <dbReference type="Proteomes" id="UP000799424"/>
    </source>
</evidence>
<proteinExistence type="predicted"/>
<keyword evidence="2" id="KW-1185">Reference proteome</keyword>